<dbReference type="AlphaFoldDB" id="A0A1I3LZ28"/>
<evidence type="ECO:0000313" key="4">
    <source>
        <dbReference type="Proteomes" id="UP000199518"/>
    </source>
</evidence>
<dbReference type="CDD" id="cd00198">
    <property type="entry name" value="vWFA"/>
    <property type="match status" value="1"/>
</dbReference>
<dbReference type="OrthoDB" id="288124at2"/>
<organism evidence="3 4">
    <name type="scientific">Planctomicrobium piriforme</name>
    <dbReference type="NCBI Taxonomy" id="1576369"/>
    <lineage>
        <taxon>Bacteria</taxon>
        <taxon>Pseudomonadati</taxon>
        <taxon>Planctomycetota</taxon>
        <taxon>Planctomycetia</taxon>
        <taxon>Planctomycetales</taxon>
        <taxon>Planctomycetaceae</taxon>
        <taxon>Planctomicrobium</taxon>
    </lineage>
</organism>
<feature type="compositionally biased region" description="Gly residues" evidence="1">
    <location>
        <begin position="137"/>
        <end position="169"/>
    </location>
</feature>
<dbReference type="InterPro" id="IPR002035">
    <property type="entry name" value="VWF_A"/>
</dbReference>
<dbReference type="InterPro" id="IPR036465">
    <property type="entry name" value="vWFA_dom_sf"/>
</dbReference>
<dbReference type="PROSITE" id="PS50234">
    <property type="entry name" value="VWFA"/>
    <property type="match status" value="1"/>
</dbReference>
<name>A0A1I3LZ28_9PLAN</name>
<reference evidence="4" key="1">
    <citation type="submission" date="2016-10" db="EMBL/GenBank/DDBJ databases">
        <authorList>
            <person name="Varghese N."/>
            <person name="Submissions S."/>
        </authorList>
    </citation>
    <scope>NUCLEOTIDE SEQUENCE [LARGE SCALE GENOMIC DNA]</scope>
    <source>
        <strain evidence="4">DSM 26348</strain>
    </source>
</reference>
<evidence type="ECO:0000313" key="3">
    <source>
        <dbReference type="EMBL" id="SFI89972.1"/>
    </source>
</evidence>
<feature type="domain" description="VWFA" evidence="2">
    <location>
        <begin position="184"/>
        <end position="363"/>
    </location>
</feature>
<dbReference type="SUPFAM" id="SSF53300">
    <property type="entry name" value="vWA-like"/>
    <property type="match status" value="1"/>
</dbReference>
<accession>A0A1I3LZ28</accession>
<sequence>MSVTDIPEEAVESAALPRGWLPSLSLAGSLMVHLSLMGLLAAAVLPGLSGGEGTGINVGSFDTVLGDGPNLEPSIELSGGFESSGAAGTGSEEMLLDSSIGETDSSSAAPRIDESFPVLLASTGLPGQTLTQSVGTGLSGKAGGNGTGTGTGAGTGTGDGNGKGGGGGNGGRRKFFNIETKGKSAVFVVDASRSMNMPHPGPMHTRFNRVKLELLRTIAGMTEEEQFFIVFFGDGAIPMPARALVNADPATQKKYLGWMARVPAEGHTFPQQALMIALTLQPDAIYFLTDGEFDYAVVPGVTAANVHGVPIHTIGFSDNRAENLLQEIAQKNNGTYTYISSEEDEAGLIQDAGDKAASIISGLGN</sequence>
<dbReference type="EMBL" id="FOQD01000013">
    <property type="protein sequence ID" value="SFI89972.1"/>
    <property type="molecule type" value="Genomic_DNA"/>
</dbReference>
<dbReference type="Gene3D" id="3.40.50.410">
    <property type="entry name" value="von Willebrand factor, type A domain"/>
    <property type="match status" value="1"/>
</dbReference>
<evidence type="ECO:0000259" key="2">
    <source>
        <dbReference type="PROSITE" id="PS50234"/>
    </source>
</evidence>
<feature type="region of interest" description="Disordered" evidence="1">
    <location>
        <begin position="136"/>
        <end position="169"/>
    </location>
</feature>
<dbReference type="Proteomes" id="UP000199518">
    <property type="component" value="Unassembled WGS sequence"/>
</dbReference>
<gene>
    <name evidence="3" type="ORF">SAMN05421753_113110</name>
</gene>
<dbReference type="STRING" id="1576369.SAMN05421753_113110"/>
<proteinExistence type="predicted"/>
<evidence type="ECO:0000256" key="1">
    <source>
        <dbReference type="SAM" id="MobiDB-lite"/>
    </source>
</evidence>
<keyword evidence="4" id="KW-1185">Reference proteome</keyword>
<protein>
    <submittedName>
        <fullName evidence="3">von Willebrand factor type A domain-containing protein</fullName>
    </submittedName>
</protein>
<dbReference type="Pfam" id="PF00092">
    <property type="entry name" value="VWA"/>
    <property type="match status" value="1"/>
</dbReference>
<dbReference type="SMART" id="SM00327">
    <property type="entry name" value="VWA"/>
    <property type="match status" value="1"/>
</dbReference>
<dbReference type="RefSeq" id="WP_092052454.1">
    <property type="nucleotide sequence ID" value="NZ_FOQD01000013.1"/>
</dbReference>